<sequence>MHPSFSLLATEPGRQRLVGFALRFAHGTPLAPDLYERQLLAAFVRGSFSLDYLEDRLATRPAPAAQQAIVDGSV</sequence>
<dbReference type="RefSeq" id="WP_173808964.1">
    <property type="nucleotide sequence ID" value="NZ_JABSNP010000003.1"/>
</dbReference>
<dbReference type="EMBL" id="JABSNP010000003">
    <property type="protein sequence ID" value="NRT18226.1"/>
    <property type="molecule type" value="Genomic_DNA"/>
</dbReference>
<evidence type="ECO:0000313" key="1">
    <source>
        <dbReference type="EMBL" id="NRT18226.1"/>
    </source>
</evidence>
<reference evidence="1 2" key="1">
    <citation type="submission" date="2020-05" db="EMBL/GenBank/DDBJ databases">
        <title>Genomic Encyclopedia of Type Strains, Phase IV (KMG-V): Genome sequencing to study the core and pangenomes of soil and plant-associated prokaryotes.</title>
        <authorList>
            <person name="Whitman W."/>
        </authorList>
    </citation>
    <scope>NUCLEOTIDE SEQUENCE [LARGE SCALE GENOMIC DNA]</scope>
    <source>
        <strain evidence="1 2">9A</strain>
    </source>
</reference>
<name>A0ABX2FM70_9BACT</name>
<evidence type="ECO:0000313" key="2">
    <source>
        <dbReference type="Proteomes" id="UP000779507"/>
    </source>
</evidence>
<dbReference type="Proteomes" id="UP000779507">
    <property type="component" value="Unassembled WGS sequence"/>
</dbReference>
<gene>
    <name evidence="1" type="ORF">HNP98_001037</name>
</gene>
<comment type="caution">
    <text evidence="1">The sequence shown here is derived from an EMBL/GenBank/DDBJ whole genome shotgun (WGS) entry which is preliminary data.</text>
</comment>
<proteinExistence type="predicted"/>
<keyword evidence="2" id="KW-1185">Reference proteome</keyword>
<organism evidence="1 2">
    <name type="scientific">Hymenobacter caeli</name>
    <dbReference type="NCBI Taxonomy" id="2735894"/>
    <lineage>
        <taxon>Bacteria</taxon>
        <taxon>Pseudomonadati</taxon>
        <taxon>Bacteroidota</taxon>
        <taxon>Cytophagia</taxon>
        <taxon>Cytophagales</taxon>
        <taxon>Hymenobacteraceae</taxon>
        <taxon>Hymenobacter</taxon>
    </lineage>
</organism>
<accession>A0ABX2FM70</accession>
<protein>
    <submittedName>
        <fullName evidence="1">Uncharacterized protein</fullName>
    </submittedName>
</protein>